<organism evidence="10 11">
    <name type="scientific">Smittium simulii</name>
    <dbReference type="NCBI Taxonomy" id="133385"/>
    <lineage>
        <taxon>Eukaryota</taxon>
        <taxon>Fungi</taxon>
        <taxon>Fungi incertae sedis</taxon>
        <taxon>Zoopagomycota</taxon>
        <taxon>Kickxellomycotina</taxon>
        <taxon>Harpellomycetes</taxon>
        <taxon>Harpellales</taxon>
        <taxon>Legeriomycetaceae</taxon>
        <taxon>Smittium</taxon>
    </lineage>
</organism>
<feature type="chain" id="PRO_5015457955" description="J domain-containing protein" evidence="8">
    <location>
        <begin position="25"/>
        <end position="334"/>
    </location>
</feature>
<dbReference type="EMBL" id="MBFR01000166">
    <property type="protein sequence ID" value="PVU92326.1"/>
    <property type="molecule type" value="Genomic_DNA"/>
</dbReference>
<evidence type="ECO:0000313" key="11">
    <source>
        <dbReference type="Proteomes" id="UP000245383"/>
    </source>
</evidence>
<dbReference type="SUPFAM" id="SSF46565">
    <property type="entry name" value="Chaperone J-domain"/>
    <property type="match status" value="1"/>
</dbReference>
<dbReference type="InterPro" id="IPR036869">
    <property type="entry name" value="J_dom_sf"/>
</dbReference>
<evidence type="ECO:0000256" key="1">
    <source>
        <dbReference type="ARBA" id="ARBA00022692"/>
    </source>
</evidence>
<keyword evidence="3 7" id="KW-1133">Transmembrane helix</keyword>
<dbReference type="OrthoDB" id="413400at2759"/>
<evidence type="ECO:0000256" key="7">
    <source>
        <dbReference type="SAM" id="Phobius"/>
    </source>
</evidence>
<dbReference type="STRING" id="133385.A0A2T9YJ11"/>
<evidence type="ECO:0000256" key="8">
    <source>
        <dbReference type="SAM" id="SignalP"/>
    </source>
</evidence>
<feature type="signal peptide" evidence="8">
    <location>
        <begin position="1"/>
        <end position="24"/>
    </location>
</feature>
<keyword evidence="4 7" id="KW-0472">Membrane</keyword>
<dbReference type="AlphaFoldDB" id="A0A2T9YJ11"/>
<dbReference type="Pfam" id="PF00226">
    <property type="entry name" value="DnaJ"/>
    <property type="match status" value="1"/>
</dbReference>
<dbReference type="SMART" id="SM00271">
    <property type="entry name" value="DnaJ"/>
    <property type="match status" value="1"/>
</dbReference>
<dbReference type="PROSITE" id="PS50076">
    <property type="entry name" value="DNAJ_2"/>
    <property type="match status" value="1"/>
</dbReference>
<proteinExistence type="predicted"/>
<feature type="region of interest" description="Disordered" evidence="6">
    <location>
        <begin position="249"/>
        <end position="284"/>
    </location>
</feature>
<dbReference type="PRINTS" id="PR00625">
    <property type="entry name" value="JDOMAIN"/>
</dbReference>
<dbReference type="InterPro" id="IPR001623">
    <property type="entry name" value="DnaJ_domain"/>
</dbReference>
<feature type="compositionally biased region" description="Basic residues" evidence="6">
    <location>
        <begin position="321"/>
        <end position="334"/>
    </location>
</feature>
<evidence type="ECO:0000256" key="4">
    <source>
        <dbReference type="ARBA" id="ARBA00023136"/>
    </source>
</evidence>
<feature type="compositionally biased region" description="Basic and acidic residues" evidence="6">
    <location>
        <begin position="170"/>
        <end position="181"/>
    </location>
</feature>
<feature type="domain" description="J" evidence="9">
    <location>
        <begin position="47"/>
        <end position="116"/>
    </location>
</feature>
<feature type="region of interest" description="Disordered" evidence="6">
    <location>
        <begin position="306"/>
        <end position="334"/>
    </location>
</feature>
<feature type="compositionally biased region" description="Polar residues" evidence="6">
    <location>
        <begin position="267"/>
        <end position="284"/>
    </location>
</feature>
<dbReference type="Gene3D" id="1.10.287.110">
    <property type="entry name" value="DnaJ domain"/>
    <property type="match status" value="1"/>
</dbReference>
<feature type="compositionally biased region" description="Polar residues" evidence="6">
    <location>
        <begin position="249"/>
        <end position="259"/>
    </location>
</feature>
<dbReference type="GO" id="GO:0012505">
    <property type="term" value="C:endomembrane system"/>
    <property type="evidence" value="ECO:0007669"/>
    <property type="project" value="UniProtKB-SubCell"/>
</dbReference>
<name>A0A2T9YJ11_9FUNG</name>
<feature type="region of interest" description="Disordered" evidence="6">
    <location>
        <begin position="170"/>
        <end position="194"/>
    </location>
</feature>
<evidence type="ECO:0000259" key="9">
    <source>
        <dbReference type="PROSITE" id="PS50076"/>
    </source>
</evidence>
<evidence type="ECO:0000256" key="2">
    <source>
        <dbReference type="ARBA" id="ARBA00022729"/>
    </source>
</evidence>
<dbReference type="InterPro" id="IPR052606">
    <property type="entry name" value="DnaJ_domain_protein"/>
</dbReference>
<keyword evidence="11" id="KW-1185">Reference proteome</keyword>
<evidence type="ECO:0000256" key="5">
    <source>
        <dbReference type="ARBA" id="ARBA00037847"/>
    </source>
</evidence>
<dbReference type="Proteomes" id="UP000245383">
    <property type="component" value="Unassembled WGS sequence"/>
</dbReference>
<dbReference type="PANTHER" id="PTHR44653:SF2">
    <property type="entry name" value="DNAJ HOMOLOG SUBFAMILY C MEMBER 1"/>
    <property type="match status" value="1"/>
</dbReference>
<evidence type="ECO:0000256" key="6">
    <source>
        <dbReference type="SAM" id="MobiDB-lite"/>
    </source>
</evidence>
<dbReference type="CDD" id="cd06257">
    <property type="entry name" value="DnaJ"/>
    <property type="match status" value="1"/>
</dbReference>
<accession>A0A2T9YJ11</accession>
<comment type="caution">
    <text evidence="10">The sequence shown here is derived from an EMBL/GenBank/DDBJ whole genome shotgun (WGS) entry which is preliminary data.</text>
</comment>
<feature type="transmembrane region" description="Helical" evidence="7">
    <location>
        <begin position="136"/>
        <end position="156"/>
    </location>
</feature>
<dbReference type="PANTHER" id="PTHR44653">
    <property type="entry name" value="DNAJ HOMOLOG SUBFAMILY C MEMBER 1"/>
    <property type="match status" value="1"/>
</dbReference>
<comment type="subcellular location">
    <subcellularLocation>
        <location evidence="5">Endomembrane system</location>
        <topology evidence="5">Single-pass membrane protein</topology>
    </subcellularLocation>
</comment>
<keyword evidence="2 8" id="KW-0732">Signal</keyword>
<evidence type="ECO:0000313" key="10">
    <source>
        <dbReference type="EMBL" id="PVU92326.1"/>
    </source>
</evidence>
<protein>
    <recommendedName>
        <fullName evidence="9">J domain-containing protein</fullName>
    </recommendedName>
</protein>
<keyword evidence="1 7" id="KW-0812">Transmembrane</keyword>
<evidence type="ECO:0000256" key="3">
    <source>
        <dbReference type="ARBA" id="ARBA00022989"/>
    </source>
</evidence>
<reference evidence="10 11" key="1">
    <citation type="journal article" date="2018" name="MBio">
        <title>Comparative Genomics Reveals the Core Gene Toolbox for the Fungus-Insect Symbiosis.</title>
        <authorList>
            <person name="Wang Y."/>
            <person name="Stata M."/>
            <person name="Wang W."/>
            <person name="Stajich J.E."/>
            <person name="White M.M."/>
            <person name="Moncalvo J.M."/>
        </authorList>
    </citation>
    <scope>NUCLEOTIDE SEQUENCE [LARGE SCALE GENOMIC DNA]</scope>
    <source>
        <strain evidence="10 11">SWE-8-4</strain>
    </source>
</reference>
<gene>
    <name evidence="10" type="ORF">BB561_003901</name>
</gene>
<sequence>MKLGIKTSTFLFFFILSLIQTIKAWEKLDFEIFELWDSIKKKDQTTNWYELLGVKDSASLDEINRAFRNLGRKYHPDKLKGSATTNKEATDKFARLGLVANILRDSYKRKRYNFFKKNGVPIWRGTGYLYSRWRPGAGTVIVGILIVSSLFQYLFATLSYWRAQQRIEELERDSKPEKDSNSNRNRGGFDEPEDMEYIPGSINPYLVEPASFHNLLLVKIVSFFIYKAKVLMGVQTLQDESGNIGKTMLSEQSKESTPSLPAKYSKLNKNGLSPNNASDSTTDMASVATSDTEFNAMVIEKSSVEAAMSQDSQNLAASTSTKKKIIKKRRAPVV</sequence>